<dbReference type="PROSITE" id="PS51125">
    <property type="entry name" value="NHL"/>
    <property type="match status" value="1"/>
</dbReference>
<comment type="caution">
    <text evidence="3">The sequence shown here is derived from an EMBL/GenBank/DDBJ whole genome shotgun (WGS) entry which is preliminary data.</text>
</comment>
<evidence type="ECO:0000256" key="1">
    <source>
        <dbReference type="ARBA" id="ARBA00022737"/>
    </source>
</evidence>
<dbReference type="Pfam" id="PF01436">
    <property type="entry name" value="NHL"/>
    <property type="match status" value="1"/>
</dbReference>
<keyword evidence="1" id="KW-0677">Repeat</keyword>
<accession>A0A0F3GHK9</accession>
<evidence type="ECO:0000313" key="4">
    <source>
        <dbReference type="Proteomes" id="UP000033423"/>
    </source>
</evidence>
<dbReference type="EMBL" id="LACI01002697">
    <property type="protein sequence ID" value="KJU81434.1"/>
    <property type="molecule type" value="Genomic_DNA"/>
</dbReference>
<organism evidence="3 4">
    <name type="scientific">Candidatus Magnetobacterium bavaricum</name>
    <dbReference type="NCBI Taxonomy" id="29290"/>
    <lineage>
        <taxon>Bacteria</taxon>
        <taxon>Pseudomonadati</taxon>
        <taxon>Nitrospirota</taxon>
        <taxon>Thermodesulfovibrionia</taxon>
        <taxon>Thermodesulfovibrionales</taxon>
        <taxon>Candidatus Magnetobacteriaceae</taxon>
        <taxon>Candidatus Magnetobacterium</taxon>
    </lineage>
</organism>
<reference evidence="3 4" key="1">
    <citation type="submission" date="2015-02" db="EMBL/GenBank/DDBJ databases">
        <title>Single-cell genomics of uncultivated deep-branching MTB reveals a conserved set of magnetosome genes.</title>
        <authorList>
            <person name="Kolinko S."/>
            <person name="Richter M."/>
            <person name="Glockner F.O."/>
            <person name="Brachmann A."/>
            <person name="Schuler D."/>
        </authorList>
    </citation>
    <scope>NUCLEOTIDE SEQUENCE [LARGE SCALE GENOMIC DNA]</scope>
    <source>
        <strain evidence="3">TM-1</strain>
    </source>
</reference>
<evidence type="ECO:0000313" key="3">
    <source>
        <dbReference type="EMBL" id="KJU81434.1"/>
    </source>
</evidence>
<dbReference type="Gene3D" id="2.120.10.30">
    <property type="entry name" value="TolB, C-terminal domain"/>
    <property type="match status" value="1"/>
</dbReference>
<protein>
    <submittedName>
        <fullName evidence="3">NHL repeat containing protein</fullName>
    </submittedName>
</protein>
<keyword evidence="4" id="KW-1185">Reference proteome</keyword>
<evidence type="ECO:0000256" key="2">
    <source>
        <dbReference type="PROSITE-ProRule" id="PRU00504"/>
    </source>
</evidence>
<gene>
    <name evidence="3" type="ORF">MBAV_006375</name>
</gene>
<dbReference type="Proteomes" id="UP000033423">
    <property type="component" value="Unassembled WGS sequence"/>
</dbReference>
<dbReference type="InterPro" id="IPR001258">
    <property type="entry name" value="NHL_repeat"/>
</dbReference>
<dbReference type="InterPro" id="IPR011042">
    <property type="entry name" value="6-blade_b-propeller_TolB-like"/>
</dbReference>
<dbReference type="SUPFAM" id="SSF63829">
    <property type="entry name" value="Calcium-dependent phosphotriesterase"/>
    <property type="match status" value="1"/>
</dbReference>
<name>A0A0F3GHK9_9BACT</name>
<feature type="repeat" description="NHL" evidence="2">
    <location>
        <begin position="38"/>
        <end position="68"/>
    </location>
</feature>
<proteinExistence type="predicted"/>
<dbReference type="AlphaFoldDB" id="A0A0F3GHK9"/>
<sequence length="73" mass="8163">MALIVWIVALMSLVGSVAAQGKYVYKNMWPKLEQPWYFSFPGGIALDNSDNVYVADSGNDCIQKFTSDGKFYC</sequence>